<protein>
    <submittedName>
        <fullName evidence="1">Uncharacterized protein</fullName>
    </submittedName>
</protein>
<dbReference type="EMBL" id="QRFF01000001">
    <property type="protein sequence ID" value="KAA3504344.1"/>
    <property type="molecule type" value="Genomic_DNA"/>
</dbReference>
<organism evidence="1 2">
    <name type="scientific">Rhizobium rhizogenes</name>
    <name type="common">Agrobacterium rhizogenes</name>
    <dbReference type="NCBI Taxonomy" id="359"/>
    <lineage>
        <taxon>Bacteria</taxon>
        <taxon>Pseudomonadati</taxon>
        <taxon>Pseudomonadota</taxon>
        <taxon>Alphaproteobacteria</taxon>
        <taxon>Hyphomicrobiales</taxon>
        <taxon>Rhizobiaceae</taxon>
        <taxon>Rhizobium/Agrobacterium group</taxon>
        <taxon>Rhizobium</taxon>
    </lineage>
</organism>
<gene>
    <name evidence="1" type="ORF">DXM27_03645</name>
</gene>
<proteinExistence type="predicted"/>
<sequence length="89" mass="10318">MIARIAVLDDRTDSDIYRRPSKMEFKMKRPQPPRERAARALCRLSDVPENTAFNHRPMWESFLPEVDAVLEAALGSDELDRMKRDEGSN</sequence>
<dbReference type="Proteomes" id="UP000473658">
    <property type="component" value="Unassembled WGS sequence"/>
</dbReference>
<comment type="caution">
    <text evidence="1">The sequence shown here is derived from an EMBL/GenBank/DDBJ whole genome shotgun (WGS) entry which is preliminary data.</text>
</comment>
<dbReference type="AlphaFoldDB" id="A0AA88F319"/>
<name>A0AA88F319_RHIRH</name>
<evidence type="ECO:0000313" key="1">
    <source>
        <dbReference type="EMBL" id="KAA3504344.1"/>
    </source>
</evidence>
<accession>A0AA88F319</accession>
<reference evidence="1 2" key="1">
    <citation type="submission" date="2018-08" db="EMBL/GenBank/DDBJ databases">
        <title>Crown Gall in kiwifruit.</title>
        <authorList>
            <person name="Visnovsky S.B."/>
            <person name="Pitman A.R."/>
        </authorList>
    </citation>
    <scope>NUCLEOTIDE SEQUENCE [LARGE SCALE GENOMIC DNA]</scope>
    <source>
        <strain evidence="1 2">SBV_302_78_2</strain>
    </source>
</reference>
<evidence type="ECO:0000313" key="2">
    <source>
        <dbReference type="Proteomes" id="UP000473658"/>
    </source>
</evidence>